<reference evidence="10 11" key="1">
    <citation type="submission" date="2019-10" db="EMBL/GenBank/DDBJ databases">
        <authorList>
            <person name="Palmer J.M."/>
        </authorList>
    </citation>
    <scope>NUCLEOTIDE SEQUENCE [LARGE SCALE GENOMIC DNA]</scope>
    <source>
        <strain evidence="10 11">TWF696</strain>
    </source>
</reference>
<organism evidence="10 11">
    <name type="scientific">Orbilia brochopaga</name>
    <dbReference type="NCBI Taxonomy" id="3140254"/>
    <lineage>
        <taxon>Eukaryota</taxon>
        <taxon>Fungi</taxon>
        <taxon>Dikarya</taxon>
        <taxon>Ascomycota</taxon>
        <taxon>Pezizomycotina</taxon>
        <taxon>Orbiliomycetes</taxon>
        <taxon>Orbiliales</taxon>
        <taxon>Orbiliaceae</taxon>
        <taxon>Orbilia</taxon>
    </lineage>
</organism>
<dbReference type="InterPro" id="IPR017665">
    <property type="entry name" value="Guanylate_kinase"/>
</dbReference>
<keyword evidence="4" id="KW-0808">Transferase</keyword>
<dbReference type="EMBL" id="JAVHNQ010000009">
    <property type="protein sequence ID" value="KAK6339086.1"/>
    <property type="molecule type" value="Genomic_DNA"/>
</dbReference>
<gene>
    <name evidence="10" type="ORF">TWF696_009874</name>
</gene>
<dbReference type="InterPro" id="IPR008144">
    <property type="entry name" value="Guanylate_kin-like_dom"/>
</dbReference>
<dbReference type="PANTHER" id="PTHR23117:SF13">
    <property type="entry name" value="GUANYLATE KINASE"/>
    <property type="match status" value="1"/>
</dbReference>
<sequence>MSNPMLRLLRPTSLPTLSRRFATMSSAPKLPIVVLSGPSGAGKSTLLKRLFTKYPDTFGFSVSHTSRNPRTGEEHGKAYWFTTRDEFQRLVGEGKFIETAEFSGNLYGTSVQAVKDVQDAGKVCILDIEMEGVKQVKKTDLNETCTFVFVQPPSVEELRKRLEGRKTETEQSLNARLAQAEKELEYAKTPGFHDKIIINDEIDTAYEELERHILGVMGRQ</sequence>
<evidence type="ECO:0000256" key="5">
    <source>
        <dbReference type="ARBA" id="ARBA00022741"/>
    </source>
</evidence>
<proteinExistence type="inferred from homology"/>
<keyword evidence="11" id="KW-1185">Reference proteome</keyword>
<dbReference type="GO" id="GO:0004385">
    <property type="term" value="F:GMP kinase activity"/>
    <property type="evidence" value="ECO:0007669"/>
    <property type="project" value="UniProtKB-EC"/>
</dbReference>
<dbReference type="SUPFAM" id="SSF52540">
    <property type="entry name" value="P-loop containing nucleoside triphosphate hydrolases"/>
    <property type="match status" value="1"/>
</dbReference>
<keyword evidence="5" id="KW-0547">Nucleotide-binding</keyword>
<accession>A0AAV9UEZ3</accession>
<dbReference type="GO" id="GO:0005829">
    <property type="term" value="C:cytosol"/>
    <property type="evidence" value="ECO:0007669"/>
    <property type="project" value="TreeGrafter"/>
</dbReference>
<feature type="domain" description="Guanylate kinase-like" evidence="9">
    <location>
        <begin position="30"/>
        <end position="214"/>
    </location>
</feature>
<dbReference type="Proteomes" id="UP001375240">
    <property type="component" value="Unassembled WGS sequence"/>
</dbReference>
<dbReference type="InterPro" id="IPR027417">
    <property type="entry name" value="P-loop_NTPase"/>
</dbReference>
<dbReference type="FunFam" id="3.30.63.10:FF:000002">
    <property type="entry name" value="Guanylate kinase 1"/>
    <property type="match status" value="1"/>
</dbReference>
<dbReference type="Pfam" id="PF00625">
    <property type="entry name" value="Guanylate_kin"/>
    <property type="match status" value="1"/>
</dbReference>
<evidence type="ECO:0000256" key="1">
    <source>
        <dbReference type="ARBA" id="ARBA00005790"/>
    </source>
</evidence>
<name>A0AAV9UEZ3_9PEZI</name>
<comment type="caution">
    <text evidence="10">The sequence shown here is derived from an EMBL/GenBank/DDBJ whole genome shotgun (WGS) entry which is preliminary data.</text>
</comment>
<evidence type="ECO:0000256" key="3">
    <source>
        <dbReference type="ARBA" id="ARBA00016296"/>
    </source>
</evidence>
<keyword evidence="6" id="KW-0418">Kinase</keyword>
<dbReference type="GO" id="GO:0005524">
    <property type="term" value="F:ATP binding"/>
    <property type="evidence" value="ECO:0007669"/>
    <property type="project" value="UniProtKB-KW"/>
</dbReference>
<dbReference type="InterPro" id="IPR008145">
    <property type="entry name" value="GK/Ca_channel_bsu"/>
</dbReference>
<evidence type="ECO:0000256" key="6">
    <source>
        <dbReference type="ARBA" id="ARBA00022777"/>
    </source>
</evidence>
<dbReference type="FunFam" id="3.40.50.300:FF:000776">
    <property type="entry name" value="Guanylate kinase 2"/>
    <property type="match status" value="1"/>
</dbReference>
<dbReference type="InterPro" id="IPR020590">
    <property type="entry name" value="Guanylate_kinase_CS"/>
</dbReference>
<dbReference type="Gene3D" id="3.40.50.300">
    <property type="entry name" value="P-loop containing nucleotide triphosphate hydrolases"/>
    <property type="match status" value="1"/>
</dbReference>
<evidence type="ECO:0000256" key="8">
    <source>
        <dbReference type="ARBA" id="ARBA00030128"/>
    </source>
</evidence>
<dbReference type="CDD" id="cd00071">
    <property type="entry name" value="GMPK"/>
    <property type="match status" value="1"/>
</dbReference>
<comment type="similarity">
    <text evidence="1">Belongs to the guanylate kinase family.</text>
</comment>
<protein>
    <recommendedName>
        <fullName evidence="3">Guanylate kinase</fullName>
        <ecNumber evidence="2">2.7.4.8</ecNumber>
    </recommendedName>
    <alternativeName>
        <fullName evidence="8">GMP kinase</fullName>
    </alternativeName>
</protein>
<evidence type="ECO:0000256" key="2">
    <source>
        <dbReference type="ARBA" id="ARBA00012961"/>
    </source>
</evidence>
<evidence type="ECO:0000259" key="9">
    <source>
        <dbReference type="PROSITE" id="PS50052"/>
    </source>
</evidence>
<dbReference type="PROSITE" id="PS50052">
    <property type="entry name" value="GUANYLATE_KINASE_2"/>
    <property type="match status" value="1"/>
</dbReference>
<evidence type="ECO:0000313" key="10">
    <source>
        <dbReference type="EMBL" id="KAK6339086.1"/>
    </source>
</evidence>
<dbReference type="PANTHER" id="PTHR23117">
    <property type="entry name" value="GUANYLATE KINASE-RELATED"/>
    <property type="match status" value="1"/>
</dbReference>
<dbReference type="AlphaFoldDB" id="A0AAV9UEZ3"/>
<evidence type="ECO:0000256" key="7">
    <source>
        <dbReference type="ARBA" id="ARBA00022840"/>
    </source>
</evidence>
<dbReference type="Gene3D" id="3.30.63.10">
    <property type="entry name" value="Guanylate Kinase phosphate binding domain"/>
    <property type="match status" value="1"/>
</dbReference>
<keyword evidence="7" id="KW-0067">ATP-binding</keyword>
<evidence type="ECO:0000256" key="4">
    <source>
        <dbReference type="ARBA" id="ARBA00022679"/>
    </source>
</evidence>
<dbReference type="NCBIfam" id="TIGR03263">
    <property type="entry name" value="guanyl_kin"/>
    <property type="match status" value="1"/>
</dbReference>
<dbReference type="SMART" id="SM00072">
    <property type="entry name" value="GuKc"/>
    <property type="match status" value="1"/>
</dbReference>
<dbReference type="PROSITE" id="PS00856">
    <property type="entry name" value="GUANYLATE_KINASE_1"/>
    <property type="match status" value="1"/>
</dbReference>
<evidence type="ECO:0000313" key="11">
    <source>
        <dbReference type="Proteomes" id="UP001375240"/>
    </source>
</evidence>
<dbReference type="EC" id="2.7.4.8" evidence="2"/>